<feature type="transmembrane region" description="Helical" evidence="7">
    <location>
        <begin position="115"/>
        <end position="133"/>
    </location>
</feature>
<dbReference type="AlphaFoldDB" id="A0A9J6PAH4"/>
<feature type="transmembrane region" description="Helical" evidence="7">
    <location>
        <begin position="201"/>
        <end position="218"/>
    </location>
</feature>
<dbReference type="EMBL" id="JAGSOJ010000007">
    <property type="protein sequence ID" value="MCM1992713.1"/>
    <property type="molecule type" value="Genomic_DNA"/>
</dbReference>
<evidence type="ECO:0000256" key="3">
    <source>
        <dbReference type="ARBA" id="ARBA00022679"/>
    </source>
</evidence>
<protein>
    <recommendedName>
        <fullName evidence="7 8">Phospho-N-acetylmuramoyl-pentapeptide-transferase</fullName>
        <ecNumber evidence="7 8">2.7.8.13</ecNumber>
    </recommendedName>
    <alternativeName>
        <fullName evidence="7">UDP-MurNAc-pentapeptide phosphotransferase</fullName>
    </alternativeName>
</protein>
<dbReference type="EC" id="2.7.8.13" evidence="7 8"/>
<dbReference type="GO" id="GO:0071555">
    <property type="term" value="P:cell wall organization"/>
    <property type="evidence" value="ECO:0007669"/>
    <property type="project" value="UniProtKB-KW"/>
</dbReference>
<comment type="cofactor">
    <cofactor evidence="7 9">
        <name>Mg(2+)</name>
        <dbReference type="ChEBI" id="CHEBI:18420"/>
    </cofactor>
</comment>
<dbReference type="GO" id="GO:0046872">
    <property type="term" value="F:metal ion binding"/>
    <property type="evidence" value="ECO:0007669"/>
    <property type="project" value="UniProtKB-KW"/>
</dbReference>
<evidence type="ECO:0000256" key="1">
    <source>
        <dbReference type="ARBA" id="ARBA00004141"/>
    </source>
</evidence>
<evidence type="ECO:0000256" key="5">
    <source>
        <dbReference type="ARBA" id="ARBA00022989"/>
    </source>
</evidence>
<feature type="binding site" evidence="9">
    <location>
        <position position="229"/>
    </location>
    <ligand>
        <name>Mg(2+)</name>
        <dbReference type="ChEBI" id="CHEBI:18420"/>
    </ligand>
</feature>
<keyword evidence="5 7" id="KW-1133">Transmembrane helix</keyword>
<dbReference type="Pfam" id="PF10555">
    <property type="entry name" value="MraY_sig1"/>
    <property type="match status" value="1"/>
</dbReference>
<comment type="similarity">
    <text evidence="2 7">Belongs to the glycosyltransferase 4 family. MraY subfamily.</text>
</comment>
<dbReference type="InterPro" id="IPR000715">
    <property type="entry name" value="Glycosyl_transferase_4"/>
</dbReference>
<comment type="function">
    <text evidence="7">Catalyzes the initial step of the lipid cycle reactions in the biosynthesis of the cell wall peptidoglycan: transfers peptidoglycan precursor phospho-MurNAc-pentapeptide from UDP-MurNAc-pentapeptide onto the lipid carrier undecaprenyl phosphate, yielding undecaprenyl-pyrophosphoryl-MurNAc-pentapeptide, known as lipid I.</text>
</comment>
<keyword evidence="7" id="KW-0133">Cell shape</keyword>
<comment type="caution">
    <text evidence="10">The sequence shown here is derived from an EMBL/GenBank/DDBJ whole genome shotgun (WGS) entry which is preliminary data.</text>
</comment>
<comment type="pathway">
    <text evidence="7">Cell wall biogenesis; peptidoglycan biosynthesis.</text>
</comment>
<dbReference type="PANTHER" id="PTHR22926:SF5">
    <property type="entry name" value="PHOSPHO-N-ACETYLMURAMOYL-PENTAPEPTIDE-TRANSFERASE HOMOLOG"/>
    <property type="match status" value="1"/>
</dbReference>
<reference evidence="10" key="2">
    <citation type="submission" date="2021-04" db="EMBL/GenBank/DDBJ databases">
        <authorList>
            <person name="Dong X."/>
        </authorList>
    </citation>
    <scope>NUCLEOTIDE SEQUENCE</scope>
    <source>
        <strain evidence="10">ZWT</strain>
    </source>
</reference>
<proteinExistence type="inferred from homology"/>
<evidence type="ECO:0000256" key="6">
    <source>
        <dbReference type="ARBA" id="ARBA00023136"/>
    </source>
</evidence>
<evidence type="ECO:0000313" key="11">
    <source>
        <dbReference type="Proteomes" id="UP001056429"/>
    </source>
</evidence>
<dbReference type="PROSITE" id="PS01347">
    <property type="entry name" value="MRAY_1"/>
    <property type="match status" value="1"/>
</dbReference>
<comment type="subcellular location">
    <subcellularLocation>
        <location evidence="7">Cell membrane</location>
        <topology evidence="7">Multi-pass membrane protein</topology>
    </subcellularLocation>
    <subcellularLocation>
        <location evidence="1">Membrane</location>
        <topology evidence="1">Multi-pass membrane protein</topology>
    </subcellularLocation>
</comment>
<dbReference type="CDD" id="cd06852">
    <property type="entry name" value="GT_MraY"/>
    <property type="match status" value="1"/>
</dbReference>
<gene>
    <name evidence="7" type="primary">mraY</name>
    <name evidence="10" type="ORF">KDK92_23600</name>
</gene>
<keyword evidence="7" id="KW-0131">Cell cycle</keyword>
<keyword evidence="7" id="KW-0132">Cell division</keyword>
<keyword evidence="7" id="KW-0961">Cell wall biogenesis/degradation</keyword>
<evidence type="ECO:0000256" key="2">
    <source>
        <dbReference type="ARBA" id="ARBA00005583"/>
    </source>
</evidence>
<keyword evidence="4 7" id="KW-0812">Transmembrane</keyword>
<dbReference type="PANTHER" id="PTHR22926">
    <property type="entry name" value="PHOSPHO-N-ACETYLMURAMOYL-PENTAPEPTIDE-TRANSFERASE"/>
    <property type="match status" value="1"/>
</dbReference>
<dbReference type="RefSeq" id="WP_250861885.1">
    <property type="nucleotide sequence ID" value="NZ_JAGSOJ010000007.1"/>
</dbReference>
<dbReference type="InterPro" id="IPR003524">
    <property type="entry name" value="PNAcMuramoyl-5peptid_Trfase"/>
</dbReference>
<keyword evidence="7" id="KW-0573">Peptidoglycan synthesis</keyword>
<dbReference type="InterPro" id="IPR018480">
    <property type="entry name" value="PNAcMuramoyl-5peptid_Trfase_CS"/>
</dbReference>
<keyword evidence="3 7" id="KW-0808">Transferase</keyword>
<dbReference type="Pfam" id="PF00953">
    <property type="entry name" value="Glycos_transf_4"/>
    <property type="match status" value="1"/>
</dbReference>
<accession>A0A9J6PAH4</accession>
<keyword evidence="6 7" id="KW-0472">Membrane</keyword>
<keyword evidence="7 9" id="KW-0479">Metal-binding</keyword>
<keyword evidence="7 9" id="KW-0460">Magnesium</keyword>
<feature type="transmembrane region" description="Helical" evidence="7">
    <location>
        <begin position="73"/>
        <end position="95"/>
    </location>
</feature>
<keyword evidence="11" id="KW-1185">Reference proteome</keyword>
<dbReference type="GO" id="GO:0005886">
    <property type="term" value="C:plasma membrane"/>
    <property type="evidence" value="ECO:0007669"/>
    <property type="project" value="UniProtKB-SubCell"/>
</dbReference>
<feature type="transmembrane region" description="Helical" evidence="7">
    <location>
        <begin position="300"/>
        <end position="321"/>
    </location>
</feature>
<dbReference type="PROSITE" id="PS01348">
    <property type="entry name" value="MRAY_2"/>
    <property type="match status" value="1"/>
</dbReference>
<evidence type="ECO:0000256" key="7">
    <source>
        <dbReference type="HAMAP-Rule" id="MF_00038"/>
    </source>
</evidence>
<evidence type="ECO:0000256" key="9">
    <source>
        <dbReference type="PIRSR" id="PIRSR600715-1"/>
    </source>
</evidence>
<feature type="transmembrane region" description="Helical" evidence="7">
    <location>
        <begin position="251"/>
        <end position="273"/>
    </location>
</feature>
<dbReference type="GO" id="GO:0008963">
    <property type="term" value="F:phospho-N-acetylmuramoyl-pentapeptide-transferase activity"/>
    <property type="evidence" value="ECO:0007669"/>
    <property type="project" value="UniProtKB-UniRule"/>
</dbReference>
<feature type="binding site" evidence="9">
    <location>
        <position position="169"/>
    </location>
    <ligand>
        <name>Mg(2+)</name>
        <dbReference type="ChEBI" id="CHEBI:18420"/>
    </ligand>
</feature>
<feature type="transmembrane region" description="Helical" evidence="7">
    <location>
        <begin position="6"/>
        <end position="26"/>
    </location>
</feature>
<comment type="catalytic activity">
    <reaction evidence="7">
        <text>UDP-N-acetyl-alpha-D-muramoyl-L-alanyl-gamma-D-glutamyl-meso-2,6-diaminopimeloyl-D-alanyl-D-alanine + di-trans,octa-cis-undecaprenyl phosphate = di-trans,octa-cis-undecaprenyl diphospho-N-acetyl-alpha-D-muramoyl-L-alanyl-D-glutamyl-meso-2,6-diaminopimeloyl-D-alanyl-D-alanine + UMP</text>
        <dbReference type="Rhea" id="RHEA:28386"/>
        <dbReference type="ChEBI" id="CHEBI:57865"/>
        <dbReference type="ChEBI" id="CHEBI:60392"/>
        <dbReference type="ChEBI" id="CHEBI:61386"/>
        <dbReference type="ChEBI" id="CHEBI:61387"/>
        <dbReference type="EC" id="2.7.8.13"/>
    </reaction>
</comment>
<dbReference type="GO" id="GO:0009252">
    <property type="term" value="P:peptidoglycan biosynthetic process"/>
    <property type="evidence" value="ECO:0007669"/>
    <property type="project" value="UniProtKB-UniRule"/>
</dbReference>
<feature type="transmembrane region" description="Helical" evidence="7">
    <location>
        <begin position="225"/>
        <end position="245"/>
    </location>
</feature>
<keyword evidence="7" id="KW-1003">Cell membrane</keyword>
<dbReference type="GO" id="GO:0051301">
    <property type="term" value="P:cell division"/>
    <property type="evidence" value="ECO:0007669"/>
    <property type="project" value="UniProtKB-KW"/>
</dbReference>
<dbReference type="HAMAP" id="MF_00038">
    <property type="entry name" value="MraY"/>
    <property type="match status" value="1"/>
</dbReference>
<sequence>MSTIIYAVILSTIITLVSTPFMLNLLRKLKTGQNIREEGPRSHFSKAGTPSMGGLIFIIATIVTYFLVAGWKIFFSGESLLVIISFLSFGFIGFLDDYLKIVKKVNEGLKSKQKLILQIIFGTIIGFLAMRILGSTEIMIPFTGKYVDLKWLYIPFVVIYMTGTTNATNLTDGIDGLLTSVSILVATFFATICFSFSNYPLAIFCGILAGALLGFLKVNSYPASVFMGDTGSLAIGGAIGAVALVLKLELIIVIVGGIYVIEALSVIIQVGSYKTRKKRVFKMAPLHHHFEELGWHENKVVSMFSIITVLLCLVGFLAITVNV</sequence>
<feature type="transmembrane region" description="Helical" evidence="7">
    <location>
        <begin position="47"/>
        <end position="67"/>
    </location>
</feature>
<evidence type="ECO:0000256" key="4">
    <source>
        <dbReference type="ARBA" id="ARBA00022692"/>
    </source>
</evidence>
<evidence type="ECO:0000256" key="8">
    <source>
        <dbReference type="NCBIfam" id="TIGR00445"/>
    </source>
</evidence>
<name>A0A9J6PAH4_9CLOT</name>
<dbReference type="GO" id="GO:0008360">
    <property type="term" value="P:regulation of cell shape"/>
    <property type="evidence" value="ECO:0007669"/>
    <property type="project" value="UniProtKB-KW"/>
</dbReference>
<organism evidence="10 11">
    <name type="scientific">Oceanirhabdus seepicola</name>
    <dbReference type="NCBI Taxonomy" id="2828781"/>
    <lineage>
        <taxon>Bacteria</taxon>
        <taxon>Bacillati</taxon>
        <taxon>Bacillota</taxon>
        <taxon>Clostridia</taxon>
        <taxon>Eubacteriales</taxon>
        <taxon>Clostridiaceae</taxon>
        <taxon>Oceanirhabdus</taxon>
    </lineage>
</organism>
<reference evidence="10" key="1">
    <citation type="journal article" date="2021" name="mSystems">
        <title>Bacteria and Archaea Synergistically Convert Glycine Betaine to Biogenic Methane in the Formosa Cold Seep of the South China Sea.</title>
        <authorList>
            <person name="Li L."/>
            <person name="Zhang W."/>
            <person name="Zhang S."/>
            <person name="Song L."/>
            <person name="Sun Q."/>
            <person name="Zhang H."/>
            <person name="Xiang H."/>
            <person name="Dong X."/>
        </authorList>
    </citation>
    <scope>NUCLEOTIDE SEQUENCE</scope>
    <source>
        <strain evidence="10">ZWT</strain>
    </source>
</reference>
<feature type="transmembrane region" description="Helical" evidence="7">
    <location>
        <begin position="177"/>
        <end position="195"/>
    </location>
</feature>
<dbReference type="NCBIfam" id="TIGR00445">
    <property type="entry name" value="mraY"/>
    <property type="match status" value="1"/>
</dbReference>
<dbReference type="Proteomes" id="UP001056429">
    <property type="component" value="Unassembled WGS sequence"/>
</dbReference>
<evidence type="ECO:0000313" key="10">
    <source>
        <dbReference type="EMBL" id="MCM1992713.1"/>
    </source>
</evidence>